<feature type="domain" description="RlmI-like PUA" evidence="8">
    <location>
        <begin position="10"/>
        <end position="73"/>
    </location>
</feature>
<dbReference type="InterPro" id="IPR029063">
    <property type="entry name" value="SAM-dependent_MTases_sf"/>
</dbReference>
<dbReference type="GO" id="GO:0008168">
    <property type="term" value="F:methyltransferase activity"/>
    <property type="evidence" value="ECO:0007669"/>
    <property type="project" value="UniProtKB-KW"/>
</dbReference>
<evidence type="ECO:0000256" key="5">
    <source>
        <dbReference type="ARBA" id="ARBA00022691"/>
    </source>
</evidence>
<dbReference type="GO" id="GO:0032259">
    <property type="term" value="P:methylation"/>
    <property type="evidence" value="ECO:0007669"/>
    <property type="project" value="UniProtKB-KW"/>
</dbReference>
<evidence type="ECO:0000259" key="7">
    <source>
        <dbReference type="Pfam" id="PF10672"/>
    </source>
</evidence>
<evidence type="ECO:0000256" key="1">
    <source>
        <dbReference type="ARBA" id="ARBA00004496"/>
    </source>
</evidence>
<dbReference type="InterPro" id="IPR015947">
    <property type="entry name" value="PUA-like_sf"/>
</dbReference>
<gene>
    <name evidence="9" type="primary">rlmI_1</name>
    <name evidence="9" type="ORF">Mal48_08010</name>
</gene>
<name>A0A517QJ46_9PLAN</name>
<feature type="domain" description="S-adenosylmethionine-dependent methyltransferase" evidence="7">
    <location>
        <begin position="180"/>
        <end position="363"/>
    </location>
</feature>
<comment type="subcellular location">
    <subcellularLocation>
        <location evidence="1">Cytoplasm</location>
    </subcellularLocation>
</comment>
<dbReference type="CDD" id="cd02440">
    <property type="entry name" value="AdoMet_MTases"/>
    <property type="match status" value="1"/>
</dbReference>
<protein>
    <submittedName>
        <fullName evidence="9">Ribosomal RNA large subunit methyltransferase I</fullName>
        <ecNumber evidence="9">2.1.1.191</ecNumber>
    </submittedName>
</protein>
<dbReference type="CDD" id="cd21153">
    <property type="entry name" value="PUA_RlmI"/>
    <property type="match status" value="1"/>
</dbReference>
<proteinExistence type="inferred from homology"/>
<evidence type="ECO:0000256" key="3">
    <source>
        <dbReference type="ARBA" id="ARBA00022603"/>
    </source>
</evidence>
<dbReference type="AlphaFoldDB" id="A0A517QJ46"/>
<dbReference type="Pfam" id="PF17785">
    <property type="entry name" value="PUA_3"/>
    <property type="match status" value="1"/>
</dbReference>
<dbReference type="CDD" id="cd11572">
    <property type="entry name" value="RlmI_M_like"/>
    <property type="match status" value="1"/>
</dbReference>
<keyword evidence="3 9" id="KW-0489">Methyltransferase</keyword>
<dbReference type="SUPFAM" id="SSF88697">
    <property type="entry name" value="PUA domain-like"/>
    <property type="match status" value="1"/>
</dbReference>
<dbReference type="EMBL" id="CP036267">
    <property type="protein sequence ID" value="QDT31567.1"/>
    <property type="molecule type" value="Genomic_DNA"/>
</dbReference>
<dbReference type="PROSITE" id="PS50890">
    <property type="entry name" value="PUA"/>
    <property type="match status" value="1"/>
</dbReference>
<reference evidence="9 10" key="1">
    <citation type="submission" date="2019-02" db="EMBL/GenBank/DDBJ databases">
        <title>Deep-cultivation of Planctomycetes and their phenomic and genomic characterization uncovers novel biology.</title>
        <authorList>
            <person name="Wiegand S."/>
            <person name="Jogler M."/>
            <person name="Boedeker C."/>
            <person name="Pinto D."/>
            <person name="Vollmers J."/>
            <person name="Rivas-Marin E."/>
            <person name="Kohn T."/>
            <person name="Peeters S.H."/>
            <person name="Heuer A."/>
            <person name="Rast P."/>
            <person name="Oberbeckmann S."/>
            <person name="Bunk B."/>
            <person name="Jeske O."/>
            <person name="Meyerdierks A."/>
            <person name="Storesund J.E."/>
            <person name="Kallscheuer N."/>
            <person name="Luecker S."/>
            <person name="Lage O.M."/>
            <person name="Pohl T."/>
            <person name="Merkel B.J."/>
            <person name="Hornburger P."/>
            <person name="Mueller R.-W."/>
            <person name="Bruemmer F."/>
            <person name="Labrenz M."/>
            <person name="Spormann A.M."/>
            <person name="Op den Camp H."/>
            <person name="Overmann J."/>
            <person name="Amann R."/>
            <person name="Jetten M.S.M."/>
            <person name="Mascher T."/>
            <person name="Medema M.H."/>
            <person name="Devos D.P."/>
            <person name="Kaster A.-K."/>
            <person name="Ovreas L."/>
            <person name="Rohde M."/>
            <person name="Galperin M.Y."/>
            <person name="Jogler C."/>
        </authorList>
    </citation>
    <scope>NUCLEOTIDE SEQUENCE [LARGE SCALE GENOMIC DNA]</scope>
    <source>
        <strain evidence="9 10">Mal48</strain>
    </source>
</reference>
<dbReference type="InterPro" id="IPR019614">
    <property type="entry name" value="SAM-dep_methyl-trfase"/>
</dbReference>
<evidence type="ECO:0000313" key="10">
    <source>
        <dbReference type="Proteomes" id="UP000315724"/>
    </source>
</evidence>
<dbReference type="Gene3D" id="2.30.130.10">
    <property type="entry name" value="PUA domain"/>
    <property type="match status" value="1"/>
</dbReference>
<organism evidence="9 10">
    <name type="scientific">Thalassoglobus polymorphus</name>
    <dbReference type="NCBI Taxonomy" id="2527994"/>
    <lineage>
        <taxon>Bacteria</taxon>
        <taxon>Pseudomonadati</taxon>
        <taxon>Planctomycetota</taxon>
        <taxon>Planctomycetia</taxon>
        <taxon>Planctomycetales</taxon>
        <taxon>Planctomycetaceae</taxon>
        <taxon>Thalassoglobus</taxon>
    </lineage>
</organism>
<dbReference type="Pfam" id="PF10672">
    <property type="entry name" value="Methyltrans_SAM"/>
    <property type="match status" value="1"/>
</dbReference>
<dbReference type="KEGG" id="tpol:Mal48_08010"/>
<dbReference type="InterPro" id="IPR041532">
    <property type="entry name" value="RlmI-like_PUA"/>
</dbReference>
<dbReference type="Gene3D" id="3.30.750.80">
    <property type="entry name" value="RNA methyltransferase domain (HRMD) like"/>
    <property type="match status" value="1"/>
</dbReference>
<dbReference type="GO" id="GO:0005737">
    <property type="term" value="C:cytoplasm"/>
    <property type="evidence" value="ECO:0007669"/>
    <property type="project" value="UniProtKB-SubCell"/>
</dbReference>
<sequence length="403" mass="44906">MISESTYPVVTLKPKKALPFFSRHPWMYANAIKTITNSPDVGAEVVVLSNDGKFIARGLYNPQSKIRVRLYSWEEEQLLERPFWERRIKAAIDLRRKLFGDGPAWKACRLVFSESDGLSGLTVDRVDDWLVVQWTSAALIKHQAEILEVLQAELSPKGIWLRTEKGIKELEGLDVSDGLLSGEKPPRPLFIEENGLQFGVDLVEGQKTGFYFDQRENRKAFAGYADGASVLDVCCYTGSFALNAAKQPGCQHVHAIDSSASALELAKGNAELNELSAKMTFQHSDAFDALEELVAEKKRFDLIILDPPKMARTRGGLSRAIKGYVRMNRMAMELMNPNGILMTCSCSGHVTREDFEQVVARAALDANKTVQILEERGQAADHPVISSCLETSYLKTFICRVSS</sequence>
<evidence type="ECO:0000256" key="4">
    <source>
        <dbReference type="ARBA" id="ARBA00022679"/>
    </source>
</evidence>
<keyword evidence="10" id="KW-1185">Reference proteome</keyword>
<dbReference type="PANTHER" id="PTHR42873:SF1">
    <property type="entry name" value="S-ADENOSYLMETHIONINE-DEPENDENT METHYLTRANSFERASE DOMAIN-CONTAINING PROTEIN"/>
    <property type="match status" value="1"/>
</dbReference>
<keyword evidence="5" id="KW-0949">S-adenosyl-L-methionine</keyword>
<keyword evidence="4 9" id="KW-0808">Transferase</keyword>
<dbReference type="GO" id="GO:0003723">
    <property type="term" value="F:RNA binding"/>
    <property type="evidence" value="ECO:0007669"/>
    <property type="project" value="InterPro"/>
</dbReference>
<dbReference type="PANTHER" id="PTHR42873">
    <property type="entry name" value="RIBOSOMAL RNA LARGE SUBUNIT METHYLTRANSFERASE"/>
    <property type="match status" value="1"/>
</dbReference>
<dbReference type="Proteomes" id="UP000315724">
    <property type="component" value="Chromosome"/>
</dbReference>
<dbReference type="InterPro" id="IPR036974">
    <property type="entry name" value="PUA_sf"/>
</dbReference>
<accession>A0A517QJ46</accession>
<dbReference type="SUPFAM" id="SSF53335">
    <property type="entry name" value="S-adenosyl-L-methionine-dependent methyltransferases"/>
    <property type="match status" value="1"/>
</dbReference>
<evidence type="ECO:0000313" key="9">
    <source>
        <dbReference type="EMBL" id="QDT31567.1"/>
    </source>
</evidence>
<dbReference type="Gene3D" id="3.40.50.150">
    <property type="entry name" value="Vaccinia Virus protein VP39"/>
    <property type="match status" value="1"/>
</dbReference>
<evidence type="ECO:0000259" key="8">
    <source>
        <dbReference type="Pfam" id="PF17785"/>
    </source>
</evidence>
<evidence type="ECO:0000256" key="6">
    <source>
        <dbReference type="ARBA" id="ARBA00038091"/>
    </source>
</evidence>
<keyword evidence="2" id="KW-0963">Cytoplasm</keyword>
<evidence type="ECO:0000256" key="2">
    <source>
        <dbReference type="ARBA" id="ARBA00022490"/>
    </source>
</evidence>
<comment type="similarity">
    <text evidence="6">Belongs to the methyltransferase superfamily. RlmI family.</text>
</comment>
<dbReference type="RefSeq" id="WP_231739891.1">
    <property type="nucleotide sequence ID" value="NZ_CP036267.1"/>
</dbReference>
<dbReference type="EC" id="2.1.1.191" evidence="9"/>